<name>A0A0E3HA10_METTE</name>
<proteinExistence type="predicted"/>
<feature type="transmembrane region" description="Helical" evidence="1">
    <location>
        <begin position="20"/>
        <end position="40"/>
    </location>
</feature>
<dbReference type="KEGG" id="mthe:MSTHC_0721"/>
<keyword evidence="1" id="KW-1133">Transmembrane helix</keyword>
<dbReference type="HOGENOM" id="CLU_194992_0_0_2"/>
<reference evidence="2 3" key="1">
    <citation type="submission" date="2014-07" db="EMBL/GenBank/DDBJ databases">
        <title>Methanogenic archaea and the global carbon cycle.</title>
        <authorList>
            <person name="Henriksen J.R."/>
            <person name="Luke J."/>
            <person name="Reinhart S."/>
            <person name="Benedict M.N."/>
            <person name="Youngblut N.D."/>
            <person name="Metcalf M.E."/>
            <person name="Whitaker R.J."/>
            <person name="Metcalf W.W."/>
        </authorList>
    </citation>
    <scope>NUCLEOTIDE SEQUENCE [LARGE SCALE GENOMIC DNA]</scope>
    <source>
        <strain evidence="2 3">CHTI-55</strain>
    </source>
</reference>
<gene>
    <name evidence="2" type="ORF">MSTHC_0721</name>
</gene>
<dbReference type="AlphaFoldDB" id="A0A0E3HA10"/>
<accession>A0A0E3HA10</accession>
<evidence type="ECO:0000256" key="1">
    <source>
        <dbReference type="SAM" id="Phobius"/>
    </source>
</evidence>
<dbReference type="PATRIC" id="fig|1434121.4.peg.910"/>
<evidence type="ECO:0000313" key="3">
    <source>
        <dbReference type="Proteomes" id="UP000056925"/>
    </source>
</evidence>
<dbReference type="GeneID" id="41602024"/>
<dbReference type="RefSeq" id="WP_048166044.1">
    <property type="nucleotide sequence ID" value="NZ_CP009502.1"/>
</dbReference>
<sequence length="80" mass="8963">MSEESDDSDSSDSSSHQKMLTVIGMVLCAIQFAFFVYMILKFVELDFAQGFKFMLVAYTSAFIYKNLENSGKIPDVAAEN</sequence>
<organism evidence="2 3">
    <name type="scientific">Methanosarcina thermophila CHTI-55</name>
    <dbReference type="NCBI Taxonomy" id="1434121"/>
    <lineage>
        <taxon>Archaea</taxon>
        <taxon>Methanobacteriati</taxon>
        <taxon>Methanobacteriota</taxon>
        <taxon>Stenosarchaea group</taxon>
        <taxon>Methanomicrobia</taxon>
        <taxon>Methanosarcinales</taxon>
        <taxon>Methanosarcinaceae</taxon>
        <taxon>Methanosarcina</taxon>
    </lineage>
</organism>
<keyword evidence="1" id="KW-0472">Membrane</keyword>
<protein>
    <submittedName>
        <fullName evidence="2">Uncharacterized protein</fullName>
    </submittedName>
</protein>
<keyword evidence="1" id="KW-0812">Transmembrane</keyword>
<evidence type="ECO:0000313" key="2">
    <source>
        <dbReference type="EMBL" id="AKB15039.1"/>
    </source>
</evidence>
<dbReference type="Proteomes" id="UP000056925">
    <property type="component" value="Chromosome"/>
</dbReference>
<dbReference type="EMBL" id="CP009502">
    <property type="protein sequence ID" value="AKB15039.1"/>
    <property type="molecule type" value="Genomic_DNA"/>
</dbReference>